<accession>A0A7G6VX20</accession>
<reference evidence="3 4" key="1">
    <citation type="submission" date="2020-08" db="EMBL/GenBank/DDBJ databases">
        <authorList>
            <person name="Liu G."/>
            <person name="Sun C."/>
        </authorList>
    </citation>
    <scope>NUCLEOTIDE SEQUENCE [LARGE SCALE GENOMIC DNA]</scope>
    <source>
        <strain evidence="3 4">OT19</strain>
    </source>
</reference>
<feature type="transmembrane region" description="Helical" evidence="2">
    <location>
        <begin position="124"/>
        <end position="143"/>
    </location>
</feature>
<dbReference type="Pfam" id="PF06170">
    <property type="entry name" value="DUF983"/>
    <property type="match status" value="1"/>
</dbReference>
<dbReference type="EMBL" id="CP060052">
    <property type="protein sequence ID" value="QNE06285.1"/>
    <property type="molecule type" value="Genomic_DNA"/>
</dbReference>
<name>A0A7G6VX20_9SPHN</name>
<evidence type="ECO:0000256" key="1">
    <source>
        <dbReference type="SAM" id="MobiDB-lite"/>
    </source>
</evidence>
<gene>
    <name evidence="3" type="ORF">H4O24_06690</name>
</gene>
<evidence type="ECO:0000256" key="2">
    <source>
        <dbReference type="SAM" id="Phobius"/>
    </source>
</evidence>
<keyword evidence="2" id="KW-0472">Membrane</keyword>
<organism evidence="3 4">
    <name type="scientific">Croceicoccus marinus</name>
    <dbReference type="NCBI Taxonomy" id="450378"/>
    <lineage>
        <taxon>Bacteria</taxon>
        <taxon>Pseudomonadati</taxon>
        <taxon>Pseudomonadota</taxon>
        <taxon>Alphaproteobacteria</taxon>
        <taxon>Sphingomonadales</taxon>
        <taxon>Erythrobacteraceae</taxon>
        <taxon>Croceicoccus</taxon>
    </lineage>
</organism>
<dbReference type="AlphaFoldDB" id="A0A7G6VX20"/>
<keyword evidence="2" id="KW-1133">Transmembrane helix</keyword>
<dbReference type="Proteomes" id="UP000515297">
    <property type="component" value="Chromosome"/>
</dbReference>
<evidence type="ECO:0000313" key="3">
    <source>
        <dbReference type="EMBL" id="QNE06285.1"/>
    </source>
</evidence>
<dbReference type="InterPro" id="IPR009325">
    <property type="entry name" value="DUF983"/>
</dbReference>
<feature type="transmembrane region" description="Helical" evidence="2">
    <location>
        <begin position="98"/>
        <end position="118"/>
    </location>
</feature>
<proteinExistence type="predicted"/>
<feature type="region of interest" description="Disordered" evidence="1">
    <location>
        <begin position="1"/>
        <end position="43"/>
    </location>
</feature>
<sequence length="169" mass="17631">MCGAVGVRPSIDRTVGASGKAPALNDPDRGEAGEPSSRADQGPDLGAALRGAVRGECPRCAAPTMFAGGFPGGWVRFASKCGSCGLNYDRFNVGDGPAAFLTLIIGTIITGLAIWFDLSVDPPFWVHVILWVPLTVAMVLGGLRIAKGLLLIVEYHRDAREAGGRDPEA</sequence>
<protein>
    <submittedName>
        <fullName evidence="3">DUF983 domain-containing protein</fullName>
    </submittedName>
</protein>
<evidence type="ECO:0000313" key="4">
    <source>
        <dbReference type="Proteomes" id="UP000515297"/>
    </source>
</evidence>
<keyword evidence="2" id="KW-0812">Transmembrane</keyword>